<comment type="caution">
    <text evidence="8">The sequence shown here is derived from an EMBL/GenBank/DDBJ whole genome shotgun (WGS) entry which is preliminary data.</text>
</comment>
<evidence type="ECO:0000256" key="4">
    <source>
        <dbReference type="ARBA" id="ARBA00017099"/>
    </source>
</evidence>
<comment type="pathway">
    <text evidence="1 6">Carbohydrate biosynthesis; dTDP-L-rhamnose biosynthesis.</text>
</comment>
<evidence type="ECO:0000256" key="2">
    <source>
        <dbReference type="ARBA" id="ARBA00010944"/>
    </source>
</evidence>
<evidence type="ECO:0000256" key="3">
    <source>
        <dbReference type="ARBA" id="ARBA00012929"/>
    </source>
</evidence>
<name>A0A7Y2JX69_9BURK</name>
<keyword evidence="6 8" id="KW-0560">Oxidoreductase</keyword>
<dbReference type="InterPro" id="IPR029903">
    <property type="entry name" value="RmlD-like-bd"/>
</dbReference>
<dbReference type="EMBL" id="JABAIV010000002">
    <property type="protein sequence ID" value="NNG22672.1"/>
    <property type="molecule type" value="Genomic_DNA"/>
</dbReference>
<feature type="domain" description="RmlD-like substrate binding" evidence="7">
    <location>
        <begin position="1"/>
        <end position="295"/>
    </location>
</feature>
<evidence type="ECO:0000256" key="5">
    <source>
        <dbReference type="ARBA" id="ARBA00048200"/>
    </source>
</evidence>
<dbReference type="PANTHER" id="PTHR10491">
    <property type="entry name" value="DTDP-4-DEHYDRORHAMNOSE REDUCTASE"/>
    <property type="match status" value="1"/>
</dbReference>
<evidence type="ECO:0000259" key="7">
    <source>
        <dbReference type="Pfam" id="PF04321"/>
    </source>
</evidence>
<dbReference type="GO" id="GO:0008831">
    <property type="term" value="F:dTDP-4-dehydrorhamnose reductase activity"/>
    <property type="evidence" value="ECO:0007669"/>
    <property type="project" value="UniProtKB-EC"/>
</dbReference>
<keyword evidence="9" id="KW-1185">Reference proteome</keyword>
<evidence type="ECO:0000313" key="8">
    <source>
        <dbReference type="EMBL" id="NNG22672.1"/>
    </source>
</evidence>
<gene>
    <name evidence="8" type="primary">rfbD</name>
    <name evidence="8" type="ORF">HGB41_06605</name>
</gene>
<reference evidence="8 9" key="1">
    <citation type="submission" date="2020-04" db="EMBL/GenBank/DDBJ databases">
        <title>Massilia sp. nov., a cold adapted bacteria isolated from Arctic soil.</title>
        <authorList>
            <person name="Son J."/>
            <person name="Ka J.-O."/>
        </authorList>
    </citation>
    <scope>NUCLEOTIDE SEQUENCE [LARGE SCALE GENOMIC DNA]</scope>
    <source>
        <strain evidence="8 9">ML15P13</strain>
    </source>
</reference>
<comment type="catalytic activity">
    <reaction evidence="5 6">
        <text>dTDP-beta-L-rhamnose + NADP(+) = dTDP-4-dehydro-beta-L-rhamnose + NADPH + H(+)</text>
        <dbReference type="Rhea" id="RHEA:21796"/>
        <dbReference type="ChEBI" id="CHEBI:15378"/>
        <dbReference type="ChEBI" id="CHEBI:57510"/>
        <dbReference type="ChEBI" id="CHEBI:57783"/>
        <dbReference type="ChEBI" id="CHEBI:58349"/>
        <dbReference type="ChEBI" id="CHEBI:62830"/>
        <dbReference type="EC" id="1.1.1.133"/>
    </reaction>
</comment>
<keyword evidence="6" id="KW-0521">NADP</keyword>
<dbReference type="PANTHER" id="PTHR10491:SF4">
    <property type="entry name" value="METHIONINE ADENOSYLTRANSFERASE 2 SUBUNIT BETA"/>
    <property type="match status" value="1"/>
</dbReference>
<dbReference type="Gene3D" id="3.90.25.10">
    <property type="entry name" value="UDP-galactose 4-epimerase, domain 1"/>
    <property type="match status" value="1"/>
</dbReference>
<evidence type="ECO:0000256" key="1">
    <source>
        <dbReference type="ARBA" id="ARBA00004781"/>
    </source>
</evidence>
<dbReference type="CDD" id="cd05254">
    <property type="entry name" value="dTDP_HR_like_SDR_e"/>
    <property type="match status" value="1"/>
</dbReference>
<dbReference type="InterPro" id="IPR036291">
    <property type="entry name" value="NAD(P)-bd_dom_sf"/>
</dbReference>
<dbReference type="AlphaFoldDB" id="A0A7Y2JX69"/>
<dbReference type="Pfam" id="PF04321">
    <property type="entry name" value="RmlD_sub_bind"/>
    <property type="match status" value="1"/>
</dbReference>
<dbReference type="RefSeq" id="WP_171082446.1">
    <property type="nucleotide sequence ID" value="NZ_JABAIV010000002.1"/>
</dbReference>
<dbReference type="Gene3D" id="3.40.50.720">
    <property type="entry name" value="NAD(P)-binding Rossmann-like Domain"/>
    <property type="match status" value="1"/>
</dbReference>
<accession>A0A7Y2JX69</accession>
<organism evidence="8 9">
    <name type="scientific">Telluria aromaticivorans</name>
    <dbReference type="NCBI Taxonomy" id="2725995"/>
    <lineage>
        <taxon>Bacteria</taxon>
        <taxon>Pseudomonadati</taxon>
        <taxon>Pseudomonadota</taxon>
        <taxon>Betaproteobacteria</taxon>
        <taxon>Burkholderiales</taxon>
        <taxon>Oxalobacteraceae</taxon>
        <taxon>Telluria group</taxon>
        <taxon>Telluria</taxon>
    </lineage>
</organism>
<dbReference type="UniPathway" id="UPA00124"/>
<proteinExistence type="inferred from homology"/>
<evidence type="ECO:0000313" key="9">
    <source>
        <dbReference type="Proteomes" id="UP000533905"/>
    </source>
</evidence>
<dbReference type="EC" id="1.1.1.133" evidence="3 6"/>
<protein>
    <recommendedName>
        <fullName evidence="4 6">dTDP-4-dehydrorhamnose reductase</fullName>
        <ecNumber evidence="3 6">1.1.1.133</ecNumber>
    </recommendedName>
</protein>
<dbReference type="GO" id="GO:0019305">
    <property type="term" value="P:dTDP-rhamnose biosynthetic process"/>
    <property type="evidence" value="ECO:0007669"/>
    <property type="project" value="UniProtKB-UniPathway"/>
</dbReference>
<dbReference type="GO" id="GO:0005829">
    <property type="term" value="C:cytosol"/>
    <property type="evidence" value="ECO:0007669"/>
    <property type="project" value="TreeGrafter"/>
</dbReference>
<sequence length="301" mass="32156">MKILLFGKDGQVGRELGRSLAPLGELRALGHRDADLLDLDALRACVRALEPDIIVNAAAYTAVDRAETDEALAHRINALAPGLLAEEAAACGAWLVHYSTDYVFDGRKPGTYIETDAANPLSAYGRSKFEGEERVRASGARHLILRTGWVFGRHGANFPKTILRLARERTGFDVVADQSGAPTSAELLADATALALQRIALAGDAAPSLSGTYHLTAAGHTTWHAYAVHVVGQALARGARLQATRGRIVPVAASDWGAAAARPANSLLDTGKFRNTFGLALPDWRYHIDRLIAELAEQGNP</sequence>
<dbReference type="InterPro" id="IPR005913">
    <property type="entry name" value="dTDP_dehydrorham_reduct"/>
</dbReference>
<dbReference type="Proteomes" id="UP000533905">
    <property type="component" value="Unassembled WGS sequence"/>
</dbReference>
<comment type="similarity">
    <text evidence="2 6">Belongs to the dTDP-4-dehydrorhamnose reductase family.</text>
</comment>
<comment type="function">
    <text evidence="6">Catalyzes the reduction of dTDP-6-deoxy-L-lyxo-4-hexulose to yield dTDP-L-rhamnose.</text>
</comment>
<dbReference type="NCBIfam" id="TIGR01214">
    <property type="entry name" value="rmlD"/>
    <property type="match status" value="1"/>
</dbReference>
<evidence type="ECO:0000256" key="6">
    <source>
        <dbReference type="RuleBase" id="RU364082"/>
    </source>
</evidence>
<dbReference type="SUPFAM" id="SSF51735">
    <property type="entry name" value="NAD(P)-binding Rossmann-fold domains"/>
    <property type="match status" value="1"/>
</dbReference>
<comment type="cofactor">
    <cofactor evidence="6">
        <name>Mg(2+)</name>
        <dbReference type="ChEBI" id="CHEBI:18420"/>
    </cofactor>
    <text evidence="6">Binds 1 Mg(2+) ion per monomer.</text>
</comment>